<feature type="transmembrane region" description="Helical" evidence="1">
    <location>
        <begin position="157"/>
        <end position="175"/>
    </location>
</feature>
<feature type="transmembrane region" description="Helical" evidence="1">
    <location>
        <begin position="25"/>
        <end position="43"/>
    </location>
</feature>
<dbReference type="Proteomes" id="UP000185725">
    <property type="component" value="Unassembled WGS sequence"/>
</dbReference>
<dbReference type="GO" id="GO:0080120">
    <property type="term" value="P:CAAX-box protein maturation"/>
    <property type="evidence" value="ECO:0007669"/>
    <property type="project" value="UniProtKB-ARBA"/>
</dbReference>
<protein>
    <submittedName>
        <fullName evidence="4">CAAX amino terminal protease self- immunity</fullName>
    </submittedName>
    <submittedName>
        <fullName evidence="3">CAAX protease self-immunity</fullName>
    </submittedName>
</protein>
<dbReference type="InterPro" id="IPR003675">
    <property type="entry name" value="Rce1/LyrA-like_dom"/>
</dbReference>
<evidence type="ECO:0000256" key="1">
    <source>
        <dbReference type="SAM" id="Phobius"/>
    </source>
</evidence>
<proteinExistence type="predicted"/>
<sequence length="300" mass="34955">MSFVFLMTSMETSNKRKRIYTENNLLKAGIIIFFGSLIGNIILSYFNESEFSSRITRFNDFTLIHFIAAFTIAPVLEELIFRGIFTGKKIFKYVMYLGSLFYIILLQNYYLIPLLAIFIISYELNKNKEIPNYVYYINALLFGFMHYEYNDLKLLDTWIGIVMTSGMGLILIWMVLNFGLIYSILLHALNNFVAIAIVVLGNETADMTLKKVETQDFTMNYQRVSFFIKDENMQVEVNKSLKAENMSISNIHNALCFDEKLDDLYFGKFNVSIERKSNSTKKLNCESFHQLLNKTDLKEN</sequence>
<dbReference type="GO" id="GO:0004175">
    <property type="term" value="F:endopeptidase activity"/>
    <property type="evidence" value="ECO:0007669"/>
    <property type="project" value="UniProtKB-ARBA"/>
</dbReference>
<reference evidence="4 6" key="2">
    <citation type="submission" date="2018-06" db="EMBL/GenBank/DDBJ databases">
        <authorList>
            <consortium name="Pathogen Informatics"/>
            <person name="Doyle S."/>
        </authorList>
    </citation>
    <scope>NUCLEOTIDE SEQUENCE [LARGE SCALE GENOMIC DNA]</scope>
    <source>
        <strain evidence="4 6">NCTC13560</strain>
    </source>
</reference>
<feature type="transmembrane region" description="Helical" evidence="1">
    <location>
        <begin position="133"/>
        <end position="150"/>
    </location>
</feature>
<keyword evidence="1" id="KW-0472">Membrane</keyword>
<name>A0A381JT18_9FLAO</name>
<evidence type="ECO:0000313" key="5">
    <source>
        <dbReference type="Proteomes" id="UP000185725"/>
    </source>
</evidence>
<gene>
    <name evidence="4" type="ORF">NCTC13560_03625</name>
    <name evidence="3" type="ORF">SAMN05421682_1052</name>
</gene>
<dbReference type="Proteomes" id="UP000255231">
    <property type="component" value="Unassembled WGS sequence"/>
</dbReference>
<reference evidence="3 5" key="1">
    <citation type="submission" date="2017-01" db="EMBL/GenBank/DDBJ databases">
        <authorList>
            <person name="Varghese N."/>
            <person name="Submissions S."/>
        </authorList>
    </citation>
    <scope>NUCLEOTIDE SEQUENCE [LARGE SCALE GENOMIC DNA]</scope>
    <source>
        <strain evidence="3 5">ATCC 27950</strain>
    </source>
</reference>
<feature type="transmembrane region" description="Helical" evidence="1">
    <location>
        <begin position="63"/>
        <end position="81"/>
    </location>
</feature>
<evidence type="ECO:0000313" key="3">
    <source>
        <dbReference type="EMBL" id="SIQ42888.1"/>
    </source>
</evidence>
<dbReference type="Pfam" id="PF02517">
    <property type="entry name" value="Rce1-like"/>
    <property type="match status" value="1"/>
</dbReference>
<keyword evidence="4" id="KW-0645">Protease</keyword>
<accession>A0A381JT18</accession>
<feature type="transmembrane region" description="Helical" evidence="1">
    <location>
        <begin position="181"/>
        <end position="201"/>
    </location>
</feature>
<keyword evidence="1" id="KW-0812">Transmembrane</keyword>
<dbReference type="EMBL" id="UFVS01000002">
    <property type="protein sequence ID" value="SUY53684.1"/>
    <property type="molecule type" value="Genomic_DNA"/>
</dbReference>
<keyword evidence="1" id="KW-1133">Transmembrane helix</keyword>
<dbReference type="EMBL" id="FTMF01000005">
    <property type="protein sequence ID" value="SIQ42888.1"/>
    <property type="molecule type" value="Genomic_DNA"/>
</dbReference>
<evidence type="ECO:0000313" key="6">
    <source>
        <dbReference type="Proteomes" id="UP000255231"/>
    </source>
</evidence>
<feature type="transmembrane region" description="Helical" evidence="1">
    <location>
        <begin position="93"/>
        <end position="121"/>
    </location>
</feature>
<dbReference type="AlphaFoldDB" id="A0A381JT18"/>
<keyword evidence="5" id="KW-1185">Reference proteome</keyword>
<feature type="domain" description="CAAX prenyl protease 2/Lysostaphin resistance protein A-like" evidence="2">
    <location>
        <begin position="62"/>
        <end position="193"/>
    </location>
</feature>
<evidence type="ECO:0000259" key="2">
    <source>
        <dbReference type="Pfam" id="PF02517"/>
    </source>
</evidence>
<keyword evidence="4" id="KW-0378">Hydrolase</keyword>
<dbReference type="GO" id="GO:0006508">
    <property type="term" value="P:proteolysis"/>
    <property type="evidence" value="ECO:0007669"/>
    <property type="project" value="UniProtKB-KW"/>
</dbReference>
<organism evidence="4 6">
    <name type="scientific">Chryseobacterium indoltheticum</name>
    <dbReference type="NCBI Taxonomy" id="254"/>
    <lineage>
        <taxon>Bacteria</taxon>
        <taxon>Pseudomonadati</taxon>
        <taxon>Bacteroidota</taxon>
        <taxon>Flavobacteriia</taxon>
        <taxon>Flavobacteriales</taxon>
        <taxon>Weeksellaceae</taxon>
        <taxon>Chryseobacterium group</taxon>
        <taxon>Chryseobacterium</taxon>
    </lineage>
</organism>
<evidence type="ECO:0000313" key="4">
    <source>
        <dbReference type="EMBL" id="SUY53684.1"/>
    </source>
</evidence>